<dbReference type="Gene3D" id="3.40.50.300">
    <property type="entry name" value="P-loop containing nucleotide triphosphate hydrolases"/>
    <property type="match status" value="1"/>
</dbReference>
<dbReference type="GO" id="GO:0016887">
    <property type="term" value="F:ATP hydrolysis activity"/>
    <property type="evidence" value="ECO:0007669"/>
    <property type="project" value="InterPro"/>
</dbReference>
<evidence type="ECO:0000259" key="9">
    <source>
        <dbReference type="PROSITE" id="PS50929"/>
    </source>
</evidence>
<feature type="transmembrane region" description="Helical" evidence="7">
    <location>
        <begin position="266"/>
        <end position="287"/>
    </location>
</feature>
<dbReference type="InterPro" id="IPR036640">
    <property type="entry name" value="ABC1_TM_sf"/>
</dbReference>
<keyword evidence="5 7" id="KW-1133">Transmembrane helix</keyword>
<dbReference type="PANTHER" id="PTHR24221:SF646">
    <property type="entry name" value="HAEMOLYSIN SECRETION ATP-BINDING PROTEIN"/>
    <property type="match status" value="1"/>
</dbReference>
<gene>
    <name evidence="10" type="ORF">H9831_11465</name>
</gene>
<dbReference type="GO" id="GO:0140359">
    <property type="term" value="F:ABC-type transporter activity"/>
    <property type="evidence" value="ECO:0007669"/>
    <property type="project" value="InterPro"/>
</dbReference>
<evidence type="ECO:0000256" key="4">
    <source>
        <dbReference type="ARBA" id="ARBA00022840"/>
    </source>
</evidence>
<dbReference type="Pfam" id="PF00005">
    <property type="entry name" value="ABC_tran"/>
    <property type="match status" value="1"/>
</dbReference>
<keyword evidence="2 7" id="KW-0812">Transmembrane</keyword>
<evidence type="ECO:0000256" key="2">
    <source>
        <dbReference type="ARBA" id="ARBA00022692"/>
    </source>
</evidence>
<dbReference type="InterPro" id="IPR003593">
    <property type="entry name" value="AAA+_ATPase"/>
</dbReference>
<dbReference type="GO" id="GO:0005886">
    <property type="term" value="C:plasma membrane"/>
    <property type="evidence" value="ECO:0007669"/>
    <property type="project" value="UniProtKB-SubCell"/>
</dbReference>
<dbReference type="PANTHER" id="PTHR24221">
    <property type="entry name" value="ATP-BINDING CASSETTE SUB-FAMILY B"/>
    <property type="match status" value="1"/>
</dbReference>
<dbReference type="CDD" id="cd03228">
    <property type="entry name" value="ABCC_MRP_Like"/>
    <property type="match status" value="1"/>
</dbReference>
<dbReference type="GO" id="GO:0034040">
    <property type="term" value="F:ATPase-coupled lipid transmembrane transporter activity"/>
    <property type="evidence" value="ECO:0007669"/>
    <property type="project" value="TreeGrafter"/>
</dbReference>
<evidence type="ECO:0000256" key="5">
    <source>
        <dbReference type="ARBA" id="ARBA00022989"/>
    </source>
</evidence>
<dbReference type="GO" id="GO:0005524">
    <property type="term" value="F:ATP binding"/>
    <property type="evidence" value="ECO:0007669"/>
    <property type="project" value="UniProtKB-KW"/>
</dbReference>
<dbReference type="SMART" id="SM00382">
    <property type="entry name" value="AAA"/>
    <property type="match status" value="1"/>
</dbReference>
<dbReference type="InterPro" id="IPR039421">
    <property type="entry name" value="Type_1_exporter"/>
</dbReference>
<sequence>MQYISHSYGKGKSRYSIPGNLWYCLKALWEWKKTAVILIALVFLPTVAGSYAQTLLPAVVVRDLEAGAGLPVLFGHIVVICLVMWIGNSCDNAANLWLGRSMPSFLQFFRKKFTKKIMDLDYDRLEDGPSRETIGNVAAALRYGRGLYGMPDLLIGGSSCLILLIFYAAMIAGVGLWLLLVVMASVLLNYVLLVVARRMYAVYYGKNSLYAERTAYLSTQASDAAAGKDIRLYRLQKLFIRKYEESLKEMDRLFGRIHFWYQVRGVFGGFLTFARNGILYGVLLYFLTGGRISASELVYYIGLLSTFAGLFNWLVYMILNFNSANMSLSYVRDFLSWENRWVSPGRPERTAERKGRPAKLELRHVSFSYPGSDRQVLSDVNLTLRPGEKLALLGLNGAGKTTLVKLICGFYEPTDGEILLNDIPIRQYAREEYYSLLAVLFQDYTVLPLTLDENLTGCTAAETDEKKLERALRLSGFSERYGRLPQKGQTPLVSGVREGGVDFSGGEYQKLLFARALYQDAPLVILDEPTAALDPLAENELYQNFSEAMENATAVYISHRLASTRFCDRIVLLENGRIVEEGTHEELMRAGGSYAKLYEIQSRYYS</sequence>
<evidence type="ECO:0000259" key="8">
    <source>
        <dbReference type="PROSITE" id="PS50893"/>
    </source>
</evidence>
<dbReference type="Gene3D" id="1.20.1560.10">
    <property type="entry name" value="ABC transporter type 1, transmembrane domain"/>
    <property type="match status" value="1"/>
</dbReference>
<feature type="domain" description="ABC transporter" evidence="8">
    <location>
        <begin position="360"/>
        <end position="600"/>
    </location>
</feature>
<dbReference type="Proteomes" id="UP000824007">
    <property type="component" value="Unassembled WGS sequence"/>
</dbReference>
<dbReference type="EMBL" id="DXDD01000142">
    <property type="protein sequence ID" value="HIY61275.1"/>
    <property type="molecule type" value="Genomic_DNA"/>
</dbReference>
<protein>
    <submittedName>
        <fullName evidence="10">ABC transporter ATP-binding protein/permease</fullName>
    </submittedName>
</protein>
<accession>A0A9D1YQN6</accession>
<dbReference type="SUPFAM" id="SSF52540">
    <property type="entry name" value="P-loop containing nucleoside triphosphate hydrolases"/>
    <property type="match status" value="1"/>
</dbReference>
<dbReference type="SUPFAM" id="SSF90123">
    <property type="entry name" value="ABC transporter transmembrane region"/>
    <property type="match status" value="1"/>
</dbReference>
<feature type="transmembrane region" description="Helical" evidence="7">
    <location>
        <begin position="153"/>
        <end position="170"/>
    </location>
</feature>
<reference evidence="10" key="2">
    <citation type="submission" date="2021-04" db="EMBL/GenBank/DDBJ databases">
        <authorList>
            <person name="Gilroy R."/>
        </authorList>
    </citation>
    <scope>NUCLEOTIDE SEQUENCE</scope>
    <source>
        <strain evidence="10">ChiSxjej3B15-24422</strain>
    </source>
</reference>
<keyword evidence="4 10" id="KW-0067">ATP-binding</keyword>
<dbReference type="PROSITE" id="PS50929">
    <property type="entry name" value="ABC_TM1F"/>
    <property type="match status" value="1"/>
</dbReference>
<keyword evidence="6 7" id="KW-0472">Membrane</keyword>
<feature type="domain" description="ABC transmembrane type-1" evidence="9">
    <location>
        <begin position="150"/>
        <end position="323"/>
    </location>
</feature>
<dbReference type="AlphaFoldDB" id="A0A9D1YQN6"/>
<proteinExistence type="predicted"/>
<comment type="subcellular location">
    <subcellularLocation>
        <location evidence="1">Cell membrane</location>
        <topology evidence="1">Multi-pass membrane protein</topology>
    </subcellularLocation>
</comment>
<dbReference type="PROSITE" id="PS50893">
    <property type="entry name" value="ABC_TRANSPORTER_2"/>
    <property type="match status" value="1"/>
</dbReference>
<evidence type="ECO:0000256" key="3">
    <source>
        <dbReference type="ARBA" id="ARBA00022741"/>
    </source>
</evidence>
<keyword evidence="3" id="KW-0547">Nucleotide-binding</keyword>
<dbReference type="InterPro" id="IPR011527">
    <property type="entry name" value="ABC1_TM_dom"/>
</dbReference>
<evidence type="ECO:0000256" key="7">
    <source>
        <dbReference type="SAM" id="Phobius"/>
    </source>
</evidence>
<evidence type="ECO:0000256" key="6">
    <source>
        <dbReference type="ARBA" id="ARBA00023136"/>
    </source>
</evidence>
<comment type="caution">
    <text evidence="10">The sequence shown here is derived from an EMBL/GenBank/DDBJ whole genome shotgun (WGS) entry which is preliminary data.</text>
</comment>
<organism evidence="10 11">
    <name type="scientific">Candidatus Eisenbergiella pullistercoris</name>
    <dbReference type="NCBI Taxonomy" id="2838555"/>
    <lineage>
        <taxon>Bacteria</taxon>
        <taxon>Bacillati</taxon>
        <taxon>Bacillota</taxon>
        <taxon>Clostridia</taxon>
        <taxon>Lachnospirales</taxon>
        <taxon>Lachnospiraceae</taxon>
        <taxon>Eisenbergiella</taxon>
    </lineage>
</organism>
<dbReference type="InterPro" id="IPR027417">
    <property type="entry name" value="P-loop_NTPase"/>
</dbReference>
<evidence type="ECO:0000313" key="10">
    <source>
        <dbReference type="EMBL" id="HIY61275.1"/>
    </source>
</evidence>
<feature type="transmembrane region" description="Helical" evidence="7">
    <location>
        <begin position="35"/>
        <end position="56"/>
    </location>
</feature>
<reference evidence="10" key="1">
    <citation type="journal article" date="2021" name="PeerJ">
        <title>Extensive microbial diversity within the chicken gut microbiome revealed by metagenomics and culture.</title>
        <authorList>
            <person name="Gilroy R."/>
            <person name="Ravi A."/>
            <person name="Getino M."/>
            <person name="Pursley I."/>
            <person name="Horton D.L."/>
            <person name="Alikhan N.F."/>
            <person name="Baker D."/>
            <person name="Gharbi K."/>
            <person name="Hall N."/>
            <person name="Watson M."/>
            <person name="Adriaenssens E.M."/>
            <person name="Foster-Nyarko E."/>
            <person name="Jarju S."/>
            <person name="Secka A."/>
            <person name="Antonio M."/>
            <person name="Oren A."/>
            <person name="Chaudhuri R.R."/>
            <person name="La Ragione R."/>
            <person name="Hildebrand F."/>
            <person name="Pallen M.J."/>
        </authorList>
    </citation>
    <scope>NUCLEOTIDE SEQUENCE</scope>
    <source>
        <strain evidence="10">ChiSxjej3B15-24422</strain>
    </source>
</reference>
<evidence type="ECO:0000256" key="1">
    <source>
        <dbReference type="ARBA" id="ARBA00004651"/>
    </source>
</evidence>
<evidence type="ECO:0000313" key="11">
    <source>
        <dbReference type="Proteomes" id="UP000824007"/>
    </source>
</evidence>
<feature type="transmembrane region" description="Helical" evidence="7">
    <location>
        <begin position="176"/>
        <end position="196"/>
    </location>
</feature>
<feature type="transmembrane region" description="Helical" evidence="7">
    <location>
        <begin position="68"/>
        <end position="87"/>
    </location>
</feature>
<dbReference type="InterPro" id="IPR003439">
    <property type="entry name" value="ABC_transporter-like_ATP-bd"/>
</dbReference>
<feature type="transmembrane region" description="Helical" evidence="7">
    <location>
        <begin position="299"/>
        <end position="319"/>
    </location>
</feature>
<name>A0A9D1YQN6_9FIRM</name>